<organism evidence="4">
    <name type="scientific">Leptocylindrus danicus</name>
    <dbReference type="NCBI Taxonomy" id="163516"/>
    <lineage>
        <taxon>Eukaryota</taxon>
        <taxon>Sar</taxon>
        <taxon>Stramenopiles</taxon>
        <taxon>Ochrophyta</taxon>
        <taxon>Bacillariophyta</taxon>
        <taxon>Coscinodiscophyceae</taxon>
        <taxon>Chaetocerotophycidae</taxon>
        <taxon>Leptocylindrales</taxon>
        <taxon>Leptocylindraceae</taxon>
        <taxon>Leptocylindrus</taxon>
    </lineage>
</organism>
<dbReference type="InterPro" id="IPR000639">
    <property type="entry name" value="Epox_hydrolase-like"/>
</dbReference>
<dbReference type="AlphaFoldDB" id="A0A7S2LSW8"/>
<gene>
    <name evidence="4" type="ORF">LDAN0321_LOCUS21415</name>
</gene>
<name>A0A7S2LSW8_9STRA</name>
<evidence type="ECO:0000256" key="2">
    <source>
        <dbReference type="ARBA" id="ARBA00038334"/>
    </source>
</evidence>
<dbReference type="Gene3D" id="3.40.50.1820">
    <property type="entry name" value="alpha/beta hydrolase"/>
    <property type="match status" value="1"/>
</dbReference>
<evidence type="ECO:0000313" key="4">
    <source>
        <dbReference type="EMBL" id="CAD9615371.1"/>
    </source>
</evidence>
<proteinExistence type="inferred from homology"/>
<dbReference type="Pfam" id="PF00561">
    <property type="entry name" value="Abhydrolase_1"/>
    <property type="match status" value="1"/>
</dbReference>
<sequence>MSPAASGCCCVGANLTYMKTTHIKANGIHHKLAYAGAQFNDQANTKNPLILFLHGWPDFHFSFRHQLMKCAQHNYFAVAPDMRGYGGTSAPTTTKEYNVYTLCNDVLGIMHALDYEQCFLVGHDWGAWLAWHMCLIYPDAVVAVCALSVPYVIHRPKGLLTHLKQEYGNCISGTLQEKQGSRFNYMLHHNLPHAAEEYDKNVREALYRIYGYIKGVTECDDPEVDTDEMFLLDKKRGKFDGDLTARNAPGLWKRLPRPKALPAWIPESDFERYVSEFEKTGFSGGLHWYQTPDLNWGLTRHLNDTKITQPVLFIGGDLDVVIKTHGGAKSVETHLVTSCPRLHKCVMLKGCGHWVHQEQPDVVTGHLLNFLQSVERKKTFKEHIKSRL</sequence>
<comment type="similarity">
    <text evidence="2">Belongs to the AB hydrolase superfamily. Epoxide hydrolase family.</text>
</comment>
<evidence type="ECO:0000259" key="3">
    <source>
        <dbReference type="Pfam" id="PF00561"/>
    </source>
</evidence>
<dbReference type="PRINTS" id="PR00412">
    <property type="entry name" value="EPOXHYDRLASE"/>
</dbReference>
<dbReference type="EMBL" id="HBGY01034066">
    <property type="protein sequence ID" value="CAD9615371.1"/>
    <property type="molecule type" value="Transcribed_RNA"/>
</dbReference>
<reference evidence="4" key="1">
    <citation type="submission" date="2021-01" db="EMBL/GenBank/DDBJ databases">
        <authorList>
            <person name="Corre E."/>
            <person name="Pelletier E."/>
            <person name="Niang G."/>
            <person name="Scheremetjew M."/>
            <person name="Finn R."/>
            <person name="Kale V."/>
            <person name="Holt S."/>
            <person name="Cochrane G."/>
            <person name="Meng A."/>
            <person name="Brown T."/>
            <person name="Cohen L."/>
        </authorList>
    </citation>
    <scope>NUCLEOTIDE SEQUENCE</scope>
    <source>
        <strain evidence="4">B650</strain>
    </source>
</reference>
<dbReference type="InterPro" id="IPR029058">
    <property type="entry name" value="AB_hydrolase_fold"/>
</dbReference>
<dbReference type="SUPFAM" id="SSF53474">
    <property type="entry name" value="alpha/beta-Hydrolases"/>
    <property type="match status" value="1"/>
</dbReference>
<protein>
    <recommendedName>
        <fullName evidence="3">AB hydrolase-1 domain-containing protein</fullName>
    </recommendedName>
</protein>
<dbReference type="GO" id="GO:0016787">
    <property type="term" value="F:hydrolase activity"/>
    <property type="evidence" value="ECO:0007669"/>
    <property type="project" value="UniProtKB-KW"/>
</dbReference>
<evidence type="ECO:0000256" key="1">
    <source>
        <dbReference type="ARBA" id="ARBA00022801"/>
    </source>
</evidence>
<accession>A0A7S2LSW8</accession>
<dbReference type="PANTHER" id="PTHR43329">
    <property type="entry name" value="EPOXIDE HYDROLASE"/>
    <property type="match status" value="1"/>
</dbReference>
<dbReference type="InterPro" id="IPR000073">
    <property type="entry name" value="AB_hydrolase_1"/>
</dbReference>
<feature type="domain" description="AB hydrolase-1" evidence="3">
    <location>
        <begin position="48"/>
        <end position="358"/>
    </location>
</feature>
<keyword evidence="1" id="KW-0378">Hydrolase</keyword>